<comment type="caution">
    <text evidence="2">The sequence shown here is derived from an EMBL/GenBank/DDBJ whole genome shotgun (WGS) entry which is preliminary data.</text>
</comment>
<dbReference type="AlphaFoldDB" id="A0A9W8JKF2"/>
<feature type="compositionally biased region" description="Polar residues" evidence="1">
    <location>
        <begin position="62"/>
        <end position="82"/>
    </location>
</feature>
<protein>
    <submittedName>
        <fullName evidence="2">Uncharacterized protein</fullName>
    </submittedName>
</protein>
<sequence length="165" mass="17731">MGPTIGIADTSNGEELDYDLIDEFFYSYNTTENTTGGSEKSCEDEDMAIYELYDEGPELSDSEGTVTQTQTSGDATELTSPISDPVNDYIFDETSIQTLISALQSILSNQESGVDDGDGEMPCSKMEPRHIMAPGDETCTFRGVPSTPPTADGCLDVPWGLEGVV</sequence>
<dbReference type="EMBL" id="JANBPK010000771">
    <property type="protein sequence ID" value="KAJ2932478.1"/>
    <property type="molecule type" value="Genomic_DNA"/>
</dbReference>
<accession>A0A9W8JKF2</accession>
<dbReference type="OrthoDB" id="10315731at2759"/>
<dbReference type="Proteomes" id="UP001140091">
    <property type="component" value="Unassembled WGS sequence"/>
</dbReference>
<organism evidence="2 3">
    <name type="scientific">Candolleomyces eurysporus</name>
    <dbReference type="NCBI Taxonomy" id="2828524"/>
    <lineage>
        <taxon>Eukaryota</taxon>
        <taxon>Fungi</taxon>
        <taxon>Dikarya</taxon>
        <taxon>Basidiomycota</taxon>
        <taxon>Agaricomycotina</taxon>
        <taxon>Agaricomycetes</taxon>
        <taxon>Agaricomycetidae</taxon>
        <taxon>Agaricales</taxon>
        <taxon>Agaricineae</taxon>
        <taxon>Psathyrellaceae</taxon>
        <taxon>Candolleomyces</taxon>
    </lineage>
</organism>
<evidence type="ECO:0000313" key="3">
    <source>
        <dbReference type="Proteomes" id="UP001140091"/>
    </source>
</evidence>
<proteinExistence type="predicted"/>
<feature type="region of interest" description="Disordered" evidence="1">
    <location>
        <begin position="57"/>
        <end position="83"/>
    </location>
</feature>
<feature type="non-terminal residue" evidence="2">
    <location>
        <position position="1"/>
    </location>
</feature>
<keyword evidence="3" id="KW-1185">Reference proteome</keyword>
<evidence type="ECO:0000256" key="1">
    <source>
        <dbReference type="SAM" id="MobiDB-lite"/>
    </source>
</evidence>
<gene>
    <name evidence="2" type="ORF">H1R20_g4591</name>
</gene>
<reference evidence="2" key="1">
    <citation type="submission" date="2022-06" db="EMBL/GenBank/DDBJ databases">
        <title>Genome Sequence of Candolleomyces eurysporus.</title>
        <authorList>
            <person name="Buettner E."/>
        </authorList>
    </citation>
    <scope>NUCLEOTIDE SEQUENCE</scope>
    <source>
        <strain evidence="2">VTCC 930004</strain>
    </source>
</reference>
<evidence type="ECO:0000313" key="2">
    <source>
        <dbReference type="EMBL" id="KAJ2932478.1"/>
    </source>
</evidence>
<name>A0A9W8JKF2_9AGAR</name>